<feature type="domain" description="Exportin-5 C-terminal" evidence="2">
    <location>
        <begin position="291"/>
        <end position="1046"/>
    </location>
</feature>
<evidence type="ECO:0000313" key="4">
    <source>
        <dbReference type="Proteomes" id="UP001176961"/>
    </source>
</evidence>
<dbReference type="EMBL" id="CATQJL010000326">
    <property type="protein sequence ID" value="CAJ0610446.1"/>
    <property type="molecule type" value="Genomic_DNA"/>
</dbReference>
<evidence type="ECO:0000313" key="3">
    <source>
        <dbReference type="EMBL" id="CAJ0610446.1"/>
    </source>
</evidence>
<dbReference type="AlphaFoldDB" id="A0AA36MF96"/>
<dbReference type="InterPro" id="IPR045065">
    <property type="entry name" value="XPO1/5"/>
</dbReference>
<sequence length="1091" mass="124415">MEVTDVIRAVCAVHDVSTSNQDRIKFTQIIEEFKEGSPQAVAEVAFQLIPNSVNILRHTGWTLLEDLIRYKWNNIASEYRVELRNAVFRAIEASVMEDTVEPCARCVVAMMEHEWPQNWPELNGQLRELSTQGSLHCAIVFAILRRVVENVATLASVANARRRKDMHSAICDTASEFVTVALGVLKVYPVDSLGTLAAKNIFGWLTELCSCMTSVSLEQHLIQIVDTVIRYLSTAERNIYEQAAQCLASIATRKKDKHDQSITISAFFRGEVFSAILTTIGLAADESQFSEQHYRYLKSLCEVLVTLGNFLSKTWSEKTAPPNFETFLTAIVAFFNHDSLMLRYEACDVLVGLSTHKVFQQDPSFTRAIQEVLSNILKVIMKDGYPSQDPPNASVRYSQMDFDDDLEWHNLFIRFRSRIQLLISENLALHFNHLLTVYEQTVLQRIILEPTSIRELEWEAMQRFAKNLIQVAYERNIVDAEKERLNRMRDTLVNKMLNITDCDILSEMLSIHSPFLPSYVDDYERLKTYVSLLRRGLLMSSDSKTLSRHAVSLILRAVQTFPEYFKDHVASMVSLYSEVEEVISKMQMAQLLQVLAVLSNYIDDERVKLELLRMAAGPTIEYLHRISWSFEDVSAFVKFNAFDTARTVAADSLTMNRIELRRALTCIQGVVQQVNSSSQLGTMLIPIYPCFFKLTRCLMELHLEQNKALLHESFRDSLTNMVASERQQIYCSVGENIEVISTRPAVVDNDPVTVERQYVHDLNEQAVTIIAAAVGKFPEIIFNLPVMPELLNFLITNIDLVPVFRLRHWIKKGWKSILGCCPAVNYPLLKDFFVRIVSSMQGRLQTMWADISHIDYDSEPTEEELFNEHLTCVISREYMNFLRFCYLPSDCEDRKDHSLSSLGEWLFMNKIGLSSVIMTAFSSLTLRDSLLALKSIALCKALSEKLVECYDDEVGVYMLVCAIRSLQLHGADEVAGTPLIALVFHIYCVLRRFSNSLPQVLMQVPEVTQEVVEAFDNKVRAMVEGGEVLLEKQKKEMARKLLKGVIALTVGEQHKKPVYLRPLPPIEKRRRVDSEPEDFSDIALLFAGGHE</sequence>
<evidence type="ECO:0000259" key="2">
    <source>
        <dbReference type="Pfam" id="PF19273"/>
    </source>
</evidence>
<keyword evidence="4" id="KW-1185">Reference proteome</keyword>
<evidence type="ECO:0008006" key="5">
    <source>
        <dbReference type="Google" id="ProtNLM"/>
    </source>
</evidence>
<dbReference type="GO" id="GO:0042565">
    <property type="term" value="C:RNA nuclear export complex"/>
    <property type="evidence" value="ECO:0007669"/>
    <property type="project" value="TreeGrafter"/>
</dbReference>
<dbReference type="GO" id="GO:0005049">
    <property type="term" value="F:nuclear export signal receptor activity"/>
    <property type="evidence" value="ECO:0007669"/>
    <property type="project" value="InterPro"/>
</dbReference>
<feature type="domain" description="Exportin-1/Importin-beta-like" evidence="1">
    <location>
        <begin position="104"/>
        <end position="247"/>
    </location>
</feature>
<comment type="caution">
    <text evidence="3">The sequence shown here is derived from an EMBL/GenBank/DDBJ whole genome shotgun (WGS) entry which is preliminary data.</text>
</comment>
<organism evidence="3 4">
    <name type="scientific">Cylicocyclus nassatus</name>
    <name type="common">Nematode worm</name>
    <dbReference type="NCBI Taxonomy" id="53992"/>
    <lineage>
        <taxon>Eukaryota</taxon>
        <taxon>Metazoa</taxon>
        <taxon>Ecdysozoa</taxon>
        <taxon>Nematoda</taxon>
        <taxon>Chromadorea</taxon>
        <taxon>Rhabditida</taxon>
        <taxon>Rhabditina</taxon>
        <taxon>Rhabditomorpha</taxon>
        <taxon>Strongyloidea</taxon>
        <taxon>Strongylidae</taxon>
        <taxon>Cylicocyclus</taxon>
    </lineage>
</organism>
<gene>
    <name evidence="3" type="ORF">CYNAS_LOCUS22429</name>
</gene>
<dbReference type="InterPro" id="IPR045478">
    <property type="entry name" value="Exportin-5_C"/>
</dbReference>
<accession>A0AA36MF96</accession>
<dbReference type="GO" id="GO:0006405">
    <property type="term" value="P:RNA export from nucleus"/>
    <property type="evidence" value="ECO:0007669"/>
    <property type="project" value="TreeGrafter"/>
</dbReference>
<dbReference type="PANTHER" id="PTHR11223">
    <property type="entry name" value="EXPORTIN 1/5"/>
    <property type="match status" value="1"/>
</dbReference>
<dbReference type="Pfam" id="PF19273">
    <property type="entry name" value="Exportin-5"/>
    <property type="match status" value="1"/>
</dbReference>
<dbReference type="InterPro" id="IPR016024">
    <property type="entry name" value="ARM-type_fold"/>
</dbReference>
<protein>
    <recommendedName>
        <fullName evidence="5">Exportin-5</fullName>
    </recommendedName>
</protein>
<dbReference type="PANTHER" id="PTHR11223:SF3">
    <property type="entry name" value="EXPORTIN-5"/>
    <property type="match status" value="1"/>
</dbReference>
<reference evidence="3" key="1">
    <citation type="submission" date="2023-07" db="EMBL/GenBank/DDBJ databases">
        <authorList>
            <consortium name="CYATHOMIX"/>
        </authorList>
    </citation>
    <scope>NUCLEOTIDE SEQUENCE</scope>
    <source>
        <strain evidence="3">N/A</strain>
    </source>
</reference>
<dbReference type="GO" id="GO:0005737">
    <property type="term" value="C:cytoplasm"/>
    <property type="evidence" value="ECO:0007669"/>
    <property type="project" value="TreeGrafter"/>
</dbReference>
<dbReference type="Gene3D" id="1.25.10.10">
    <property type="entry name" value="Leucine-rich Repeat Variant"/>
    <property type="match status" value="1"/>
</dbReference>
<name>A0AA36MF96_CYLNA</name>
<dbReference type="GO" id="GO:0005634">
    <property type="term" value="C:nucleus"/>
    <property type="evidence" value="ECO:0007669"/>
    <property type="project" value="TreeGrafter"/>
</dbReference>
<dbReference type="GO" id="GO:0006611">
    <property type="term" value="P:protein export from nucleus"/>
    <property type="evidence" value="ECO:0007669"/>
    <property type="project" value="InterPro"/>
</dbReference>
<dbReference type="InterPro" id="IPR013598">
    <property type="entry name" value="Exportin-1/Importin-b-like"/>
</dbReference>
<evidence type="ECO:0000259" key="1">
    <source>
        <dbReference type="Pfam" id="PF08389"/>
    </source>
</evidence>
<dbReference type="Pfam" id="PF08389">
    <property type="entry name" value="Xpo1"/>
    <property type="match status" value="1"/>
</dbReference>
<dbReference type="SUPFAM" id="SSF48371">
    <property type="entry name" value="ARM repeat"/>
    <property type="match status" value="1"/>
</dbReference>
<dbReference type="GO" id="GO:0003723">
    <property type="term" value="F:RNA binding"/>
    <property type="evidence" value="ECO:0007669"/>
    <property type="project" value="TreeGrafter"/>
</dbReference>
<dbReference type="Proteomes" id="UP001176961">
    <property type="component" value="Unassembled WGS sequence"/>
</dbReference>
<proteinExistence type="predicted"/>
<dbReference type="InterPro" id="IPR011989">
    <property type="entry name" value="ARM-like"/>
</dbReference>